<dbReference type="Gene3D" id="1.10.3890.10">
    <property type="entry name" value="HflD-like"/>
    <property type="match status" value="1"/>
</dbReference>
<reference evidence="5 6" key="1">
    <citation type="submission" date="2022-11" db="EMBL/GenBank/DDBJ databases">
        <title>Spartinivicinus poritis sp. nov., isolated from scleractinian coral Porites lutea.</title>
        <authorList>
            <person name="Zhang G."/>
            <person name="Cai L."/>
            <person name="Wei Q."/>
        </authorList>
    </citation>
    <scope>NUCLEOTIDE SEQUENCE [LARGE SCALE GENOMIC DNA]</scope>
    <source>
        <strain evidence="5 6">A2-2</strain>
    </source>
</reference>
<dbReference type="SUPFAM" id="SSF101322">
    <property type="entry name" value="YcfC-like"/>
    <property type="match status" value="1"/>
</dbReference>
<dbReference type="InterPro" id="IPR035932">
    <property type="entry name" value="HflD-like_sf"/>
</dbReference>
<evidence type="ECO:0000256" key="1">
    <source>
        <dbReference type="ARBA" id="ARBA00022475"/>
    </source>
</evidence>
<proteinExistence type="inferred from homology"/>
<dbReference type="Proteomes" id="UP001528823">
    <property type="component" value="Unassembled WGS sequence"/>
</dbReference>
<evidence type="ECO:0000256" key="3">
    <source>
        <dbReference type="ARBA" id="ARBA00023136"/>
    </source>
</evidence>
<protein>
    <recommendedName>
        <fullName evidence="4">High frequency lysogenization protein HflD homolog</fullName>
    </recommendedName>
</protein>
<dbReference type="EMBL" id="JAPMOU010000005">
    <property type="protein sequence ID" value="MDE1461573.1"/>
    <property type="molecule type" value="Genomic_DNA"/>
</dbReference>
<dbReference type="HAMAP" id="MF_00695">
    <property type="entry name" value="HflD_protein"/>
    <property type="match status" value="1"/>
</dbReference>
<dbReference type="PANTHER" id="PTHR38100">
    <property type="entry name" value="HIGH FREQUENCY LYSOGENIZATION PROTEIN HFLD"/>
    <property type="match status" value="1"/>
</dbReference>
<dbReference type="NCBIfam" id="NF001246">
    <property type="entry name" value="PRK00218.1-2"/>
    <property type="match status" value="1"/>
</dbReference>
<dbReference type="Pfam" id="PF04356">
    <property type="entry name" value="DUF489"/>
    <property type="match status" value="1"/>
</dbReference>
<keyword evidence="1 4" id="KW-1003">Cell membrane</keyword>
<keyword evidence="2 4" id="KW-0963">Cytoplasm</keyword>
<name>A0ABT5U5E4_9GAMM</name>
<evidence type="ECO:0000313" key="6">
    <source>
        <dbReference type="Proteomes" id="UP001528823"/>
    </source>
</evidence>
<gene>
    <name evidence="4 5" type="primary">hflD</name>
    <name evidence="5" type="ORF">ORQ98_06285</name>
</gene>
<dbReference type="PANTHER" id="PTHR38100:SF1">
    <property type="entry name" value="HIGH FREQUENCY LYSOGENIZATION PROTEIN HFLD"/>
    <property type="match status" value="1"/>
</dbReference>
<dbReference type="InterPro" id="IPR007451">
    <property type="entry name" value="HflD"/>
</dbReference>
<accession>A0ABT5U5E4</accession>
<evidence type="ECO:0000313" key="5">
    <source>
        <dbReference type="EMBL" id="MDE1461573.1"/>
    </source>
</evidence>
<comment type="caution">
    <text evidence="5">The sequence shown here is derived from an EMBL/GenBank/DDBJ whole genome shotgun (WGS) entry which is preliminary data.</text>
</comment>
<organism evidence="5 6">
    <name type="scientific">Spartinivicinus poritis</name>
    <dbReference type="NCBI Taxonomy" id="2994640"/>
    <lineage>
        <taxon>Bacteria</taxon>
        <taxon>Pseudomonadati</taxon>
        <taxon>Pseudomonadota</taxon>
        <taxon>Gammaproteobacteria</taxon>
        <taxon>Oceanospirillales</taxon>
        <taxon>Zooshikellaceae</taxon>
        <taxon>Spartinivicinus</taxon>
    </lineage>
</organism>
<comment type="similarity">
    <text evidence="4">Belongs to the HflD family.</text>
</comment>
<keyword evidence="6" id="KW-1185">Reference proteome</keyword>
<keyword evidence="3 4" id="KW-0472">Membrane</keyword>
<sequence>MLKVRSDMASHNYHNQLIALAGIFQASHLVEQIAKQGQAPTDALDTSINSILCTQPENVEAVFNGVSGLTIGFNILKQILERTGSQPTHTDTIRYALTLIHLERKLSKASGMLQTISERLEQVQDQVAHFGVNHVNVMANLASLYLDTISTFRPRIQVTGDPQYLQQQTNADKIRATLLAGVRAAMLWHQVGGRRWHLLIYRKKLLSALNQLGY</sequence>
<dbReference type="RefSeq" id="WP_274687935.1">
    <property type="nucleotide sequence ID" value="NZ_JAPMOU010000005.1"/>
</dbReference>
<evidence type="ECO:0000256" key="2">
    <source>
        <dbReference type="ARBA" id="ARBA00022490"/>
    </source>
</evidence>
<comment type="subcellular location">
    <subcellularLocation>
        <location evidence="4">Cytoplasm</location>
    </subcellularLocation>
    <subcellularLocation>
        <location evidence="4">Cell membrane</location>
        <topology evidence="4">Peripheral membrane protein</topology>
        <orientation evidence="4">Cytoplasmic side</orientation>
    </subcellularLocation>
</comment>
<evidence type="ECO:0000256" key="4">
    <source>
        <dbReference type="HAMAP-Rule" id="MF_00695"/>
    </source>
</evidence>